<name>A0A4R8UZQ4_9MICO</name>
<proteinExistence type="predicted"/>
<dbReference type="EMBL" id="SOFD01000036">
    <property type="protein sequence ID" value="TFB74218.1"/>
    <property type="molecule type" value="Genomic_DNA"/>
</dbReference>
<dbReference type="STRING" id="1424659.SAMN05216368_11197"/>
<dbReference type="EMBL" id="FNIB01000011">
    <property type="protein sequence ID" value="SDO16304.1"/>
    <property type="molecule type" value="Genomic_DNA"/>
</dbReference>
<dbReference type="RefSeq" id="WP_092341627.1">
    <property type="nucleotide sequence ID" value="NZ_FNIB01000011.1"/>
</dbReference>
<organism evidence="1 3">
    <name type="scientific">Cryobacterium flavum</name>
    <dbReference type="NCBI Taxonomy" id="1424659"/>
    <lineage>
        <taxon>Bacteria</taxon>
        <taxon>Bacillati</taxon>
        <taxon>Actinomycetota</taxon>
        <taxon>Actinomycetes</taxon>
        <taxon>Micrococcales</taxon>
        <taxon>Microbacteriaceae</taxon>
        <taxon>Cryobacterium</taxon>
    </lineage>
</organism>
<accession>A0A4R8UZQ4</accession>
<gene>
    <name evidence="2" type="ORF">E3O21_15620</name>
    <name evidence="1" type="ORF">SAMN05216368_11197</name>
</gene>
<reference evidence="2 4" key="2">
    <citation type="submission" date="2019-03" db="EMBL/GenBank/DDBJ databases">
        <title>Genomics of glacier-inhabiting Cryobacterium strains.</title>
        <authorList>
            <person name="Liu Q."/>
            <person name="Xin Y.-H."/>
        </authorList>
    </citation>
    <scope>NUCLEOTIDE SEQUENCE [LARGE SCALE GENOMIC DNA]</scope>
    <source>
        <strain evidence="2 4">Hh8</strain>
    </source>
</reference>
<evidence type="ECO:0000313" key="2">
    <source>
        <dbReference type="EMBL" id="TFB74218.1"/>
    </source>
</evidence>
<protein>
    <submittedName>
        <fullName evidence="1">Uncharacterized protein</fullName>
    </submittedName>
</protein>
<evidence type="ECO:0000313" key="4">
    <source>
        <dbReference type="Proteomes" id="UP000298252"/>
    </source>
</evidence>
<reference evidence="1 3" key="1">
    <citation type="submission" date="2016-10" db="EMBL/GenBank/DDBJ databases">
        <authorList>
            <person name="Varghese N."/>
            <person name="Submissions S."/>
        </authorList>
    </citation>
    <scope>NUCLEOTIDE SEQUENCE [LARGE SCALE GENOMIC DNA]</scope>
    <source>
        <strain evidence="1 3">CGMCC 1.11215</strain>
    </source>
</reference>
<evidence type="ECO:0000313" key="1">
    <source>
        <dbReference type="EMBL" id="SDO16304.1"/>
    </source>
</evidence>
<dbReference type="Proteomes" id="UP000298252">
    <property type="component" value="Unassembled WGS sequence"/>
</dbReference>
<evidence type="ECO:0000313" key="3">
    <source>
        <dbReference type="Proteomes" id="UP000199639"/>
    </source>
</evidence>
<keyword evidence="4" id="KW-1185">Reference proteome</keyword>
<sequence length="105" mass="12241">MSDKVEEMHPDEEQYCDKTGCVQNRRERDALLASIRDLTHSQLISRDIELGLRAELMQTQIDIEDARARGNHDLAETRRSVTWRVGRLVLRPVSLGKRVFRLIKK</sequence>
<dbReference type="AlphaFoldDB" id="A0A4R8UZQ4"/>
<dbReference type="Proteomes" id="UP000199639">
    <property type="component" value="Unassembled WGS sequence"/>
</dbReference>